<keyword evidence="5 9" id="KW-0479">Metal-binding</keyword>
<evidence type="ECO:0000256" key="5">
    <source>
        <dbReference type="ARBA" id="ARBA00022723"/>
    </source>
</evidence>
<evidence type="ECO:0000256" key="2">
    <source>
        <dbReference type="ARBA" id="ARBA00008290"/>
    </source>
</evidence>
<keyword evidence="6 9" id="KW-0378">Hydrolase</keyword>
<sequence length="508" mass="56860">MDSIFRFQLPDMSATIPRLPSKQEAAPTKNDIFDNYYESYSEKYIEFMNNNPTTYHTIGHFKSLLENNGFTFLPDNKPITDLSPGFYFTSKDDQCLVAFIIGGNWEPEKGSCFVGSHCDALSVKINPRGSLRDSVNGYELLGVAPYSGSLNKLWLNRDLGLAGSILVRDYKTGKIFRKLIKSHPDPIAFIPQLPEVFPGSPKEYNTQTEMVPIYGYTTENLVPTDEEKQSKFFNRHSLALLRYVSKLAEVPLASIVDLDLDLVDIQPSCRGGLGNEFIYSGSLDDRLCAFASVYGLIEYSQRFYLDKDIETFDGLNGIYLANHEEIGSESRTGAKGGFLIDILKSSVSDKHQTHTPEAIANLTTNTIFLSSDVTHALNPNFKNVYLENNFPVPNTGPSIKFDSNYHVLSDSKGNEFLTRIIDDLSGIKLQHFHIRNDSRSGGTIGPIMSDSRRGINGAKLIIDVGLPILSMHSIRSIAGYKDVGIGIRFFKEVFSKWKSTIDIMENRE</sequence>
<keyword evidence="4 9" id="KW-0645">Protease</keyword>
<evidence type="ECO:0000256" key="3">
    <source>
        <dbReference type="ARBA" id="ARBA00022438"/>
    </source>
</evidence>
<dbReference type="OrthoDB" id="9880441at2759"/>
<dbReference type="GO" id="GO:0070006">
    <property type="term" value="F:metalloaminopeptidase activity"/>
    <property type="evidence" value="ECO:0007669"/>
    <property type="project" value="TreeGrafter"/>
</dbReference>
<dbReference type="PANTHER" id="PTHR28570:SF4">
    <property type="entry name" value="VACUOLAR AMINOPEPTIDASE 1"/>
    <property type="match status" value="1"/>
</dbReference>
<dbReference type="CGD" id="CAL0000169051">
    <property type="gene designation" value="Cd36_53340"/>
</dbReference>
<dbReference type="GO" id="GO:0008270">
    <property type="term" value="F:zinc ion binding"/>
    <property type="evidence" value="ECO:0007669"/>
    <property type="project" value="InterPro"/>
</dbReference>
<gene>
    <name evidence="10" type="ordered locus">Cd36_53340</name>
    <name evidence="11" type="ORF">CD36_53340</name>
</gene>
<accession>B9WHR7</accession>
<dbReference type="HOGENOM" id="CLU_019532_3_1_1"/>
<protein>
    <submittedName>
        <fullName evidence="11">Vacuolar aminopeptidase, putative</fullName>
        <ecNumber evidence="11">3.4.11.22</ecNumber>
    </submittedName>
</protein>
<keyword evidence="7 9" id="KW-0862">Zinc</keyword>
<dbReference type="GO" id="GO:0006508">
    <property type="term" value="P:proteolysis"/>
    <property type="evidence" value="ECO:0007669"/>
    <property type="project" value="UniProtKB-KW"/>
</dbReference>
<dbReference type="InterPro" id="IPR001948">
    <property type="entry name" value="Peptidase_M18"/>
</dbReference>
<keyword evidence="12" id="KW-1185">Reference proteome</keyword>
<dbReference type="AlphaFoldDB" id="B9WHR7"/>
<comment type="similarity">
    <text evidence="2 9">Belongs to the peptidase M18 family.</text>
</comment>
<dbReference type="PRINTS" id="PR00932">
    <property type="entry name" value="AMINO1PTASE"/>
</dbReference>
<proteinExistence type="inferred from homology"/>
<comment type="cofactor">
    <cofactor evidence="1">
        <name>Zn(2+)</name>
        <dbReference type="ChEBI" id="CHEBI:29105"/>
    </cofactor>
</comment>
<evidence type="ECO:0000256" key="8">
    <source>
        <dbReference type="ARBA" id="ARBA00023049"/>
    </source>
</evidence>
<dbReference type="Pfam" id="PF02127">
    <property type="entry name" value="Peptidase_M18"/>
    <property type="match status" value="1"/>
</dbReference>
<evidence type="ECO:0000313" key="11">
    <source>
        <dbReference type="EMBL" id="CAX41711.1"/>
    </source>
</evidence>
<dbReference type="KEGG" id="cdu:CD36_53340"/>
<dbReference type="EC" id="3.4.11.22" evidence="11"/>
<evidence type="ECO:0000256" key="1">
    <source>
        <dbReference type="ARBA" id="ARBA00001947"/>
    </source>
</evidence>
<dbReference type="SUPFAM" id="SSF53187">
    <property type="entry name" value="Zn-dependent exopeptidases"/>
    <property type="match status" value="1"/>
</dbReference>
<dbReference type="GO" id="GO:0000324">
    <property type="term" value="C:fungal-type vacuole"/>
    <property type="evidence" value="ECO:0007669"/>
    <property type="project" value="TreeGrafter"/>
</dbReference>
<organism evidence="11 12">
    <name type="scientific">Candida dubliniensis (strain CD36 / ATCC MYA-646 / CBS 7987 / NCPF 3949 / NRRL Y-17841)</name>
    <name type="common">Yeast</name>
    <dbReference type="NCBI Taxonomy" id="573826"/>
    <lineage>
        <taxon>Eukaryota</taxon>
        <taxon>Fungi</taxon>
        <taxon>Dikarya</taxon>
        <taxon>Ascomycota</taxon>
        <taxon>Saccharomycotina</taxon>
        <taxon>Pichiomycetes</taxon>
        <taxon>Debaryomycetaceae</taxon>
        <taxon>Candida/Lodderomyces clade</taxon>
        <taxon>Candida</taxon>
    </lineage>
</organism>
<dbReference type="RefSeq" id="XP_002420629.1">
    <property type="nucleotide sequence ID" value="XM_002420584.1"/>
</dbReference>
<keyword evidence="8 9" id="KW-0482">Metalloprotease</keyword>
<evidence type="ECO:0000256" key="7">
    <source>
        <dbReference type="ARBA" id="ARBA00022833"/>
    </source>
</evidence>
<dbReference type="Gene3D" id="2.30.250.10">
    <property type="entry name" value="Aminopeptidase i, Domain 2"/>
    <property type="match status" value="1"/>
</dbReference>
<dbReference type="VEuPathDB" id="FungiDB:CD36_53340"/>
<dbReference type="SUPFAM" id="SSF101821">
    <property type="entry name" value="Aminopeptidase/glucanase lid domain"/>
    <property type="match status" value="1"/>
</dbReference>
<dbReference type="Proteomes" id="UP000002605">
    <property type="component" value="Chromosome 5"/>
</dbReference>
<evidence type="ECO:0000256" key="6">
    <source>
        <dbReference type="ARBA" id="ARBA00022801"/>
    </source>
</evidence>
<evidence type="ECO:0000313" key="10">
    <source>
        <dbReference type="CGD" id="CAL0000169051"/>
    </source>
</evidence>
<evidence type="ECO:0000313" key="12">
    <source>
        <dbReference type="Proteomes" id="UP000002605"/>
    </source>
</evidence>
<dbReference type="EMBL" id="FM992692">
    <property type="protein sequence ID" value="CAX41711.1"/>
    <property type="molecule type" value="Genomic_DNA"/>
</dbReference>
<dbReference type="Gene3D" id="3.40.630.10">
    <property type="entry name" value="Zn peptidases"/>
    <property type="match status" value="1"/>
</dbReference>
<evidence type="ECO:0000256" key="9">
    <source>
        <dbReference type="RuleBase" id="RU004386"/>
    </source>
</evidence>
<dbReference type="GeneID" id="8048506"/>
<dbReference type="FunFam" id="2.30.250.10:FF:000007">
    <property type="entry name" value="Clan MH, family M18, aspartyl aminopeptidase-like metallopeptidase"/>
    <property type="match status" value="1"/>
</dbReference>
<dbReference type="PANTHER" id="PTHR28570">
    <property type="entry name" value="ASPARTYL AMINOPEPTIDASE"/>
    <property type="match status" value="1"/>
</dbReference>
<keyword evidence="3 9" id="KW-0031">Aminopeptidase</keyword>
<name>B9WHR7_CANDC</name>
<dbReference type="eggNOG" id="KOG2596">
    <property type="taxonomic scope" value="Eukaryota"/>
</dbReference>
<reference evidence="11 12" key="1">
    <citation type="journal article" date="2009" name="Genome Res.">
        <title>Comparative genomics of the fungal pathogens Candida dubliniensis and Candida albicans.</title>
        <authorList>
            <person name="Jackson A.P."/>
            <person name="Gamble J.A."/>
            <person name="Yeomans T."/>
            <person name="Moran G.P."/>
            <person name="Saunders D."/>
            <person name="Harris D."/>
            <person name="Aslett M."/>
            <person name="Barrell J.F."/>
            <person name="Butler G."/>
            <person name="Citiulo F."/>
            <person name="Coleman D.C."/>
            <person name="de Groot P.W.J."/>
            <person name="Goodwin T.J."/>
            <person name="Quail M.A."/>
            <person name="McQuillan J."/>
            <person name="Munro C.A."/>
            <person name="Pain A."/>
            <person name="Poulter R.T."/>
            <person name="Rajandream M.A."/>
            <person name="Renauld H."/>
            <person name="Spiering M.J."/>
            <person name="Tivey A."/>
            <person name="Gow N.A.R."/>
            <person name="Barrell B."/>
            <person name="Sullivan D.J."/>
            <person name="Berriman M."/>
        </authorList>
    </citation>
    <scope>NUCLEOTIDE SEQUENCE [LARGE SCALE GENOMIC DNA]</scope>
    <source>
        <strain evidence="12">CD36 / ATCC MYA-646 / CBS 7987 / NCPF 3949 / NRRL Y-17841</strain>
    </source>
</reference>
<dbReference type="InterPro" id="IPR023358">
    <property type="entry name" value="Peptidase_M18_dom2"/>
</dbReference>
<evidence type="ECO:0000256" key="4">
    <source>
        <dbReference type="ARBA" id="ARBA00022670"/>
    </source>
</evidence>